<reference evidence="2" key="1">
    <citation type="journal article" date="2019" name="Int. J. Syst. Evol. Microbiol.">
        <title>The Global Catalogue of Microorganisms (GCM) 10K type strain sequencing project: providing services to taxonomists for standard genome sequencing and annotation.</title>
        <authorList>
            <consortium name="The Broad Institute Genomics Platform"/>
            <consortium name="The Broad Institute Genome Sequencing Center for Infectious Disease"/>
            <person name="Wu L."/>
            <person name="Ma J."/>
        </authorList>
    </citation>
    <scope>NUCLEOTIDE SEQUENCE [LARGE SCALE GENOMIC DNA]</scope>
    <source>
        <strain evidence="2">KCTC 42107</strain>
    </source>
</reference>
<accession>A0ABW5NV12</accession>
<dbReference type="EMBL" id="JBHUMD010000007">
    <property type="protein sequence ID" value="MFD2601964.1"/>
    <property type="molecule type" value="Genomic_DNA"/>
</dbReference>
<evidence type="ECO:0000313" key="2">
    <source>
        <dbReference type="Proteomes" id="UP001597480"/>
    </source>
</evidence>
<name>A0ABW5NV12_9FLAO</name>
<gene>
    <name evidence="1" type="ORF">ACFSR3_07845</name>
</gene>
<dbReference type="RefSeq" id="WP_379820467.1">
    <property type="nucleotide sequence ID" value="NZ_JBHUMD010000007.1"/>
</dbReference>
<protein>
    <submittedName>
        <fullName evidence="1">DUF6770 family protein</fullName>
    </submittedName>
</protein>
<organism evidence="1 2">
    <name type="scientific">Flavobacterium suzhouense</name>
    <dbReference type="NCBI Taxonomy" id="1529638"/>
    <lineage>
        <taxon>Bacteria</taxon>
        <taxon>Pseudomonadati</taxon>
        <taxon>Bacteroidota</taxon>
        <taxon>Flavobacteriia</taxon>
        <taxon>Flavobacteriales</taxon>
        <taxon>Flavobacteriaceae</taxon>
        <taxon>Flavobacterium</taxon>
    </lineage>
</organism>
<dbReference type="Pfam" id="PF20559">
    <property type="entry name" value="DUF6770"/>
    <property type="match status" value="2"/>
</dbReference>
<comment type="caution">
    <text evidence="1">The sequence shown here is derived from an EMBL/GenBank/DDBJ whole genome shotgun (WGS) entry which is preliminary data.</text>
</comment>
<sequence length="513" mass="59952">MRQIYLLVFSLFCLFSMNGQIAKLNEFSKGKLYSTSIIKDSRNNIKGYFLLFMSDKIAKETYELEYVVLDENLVKVTNGFISEMKYESWLIKAEGVKVNATLSEDNKLLLDFRDNVTSDGFISAYGFDFGRYRILDLKTNELSQPFIFNNNELFVNPVFDRKNTNWKKNQTEYFQPYDKVGLVVNVEGLLNEEDVTERYLKCYDGDLKEKWKYVYQVNPKNDLKRLIYLKSDEDVIVMLNQKAKVRGKIYVEYKRGFSILLVDSKTGKQQSEFVYPEIDKYSYTMECKLTKDKIYLMGNYYAGKLVDDVKNIGWYCFVLDKSTGNLLSKDYLKWESLAGKLDITKKGYVKKEGYLYTHNMLLQENGDVIVVTEAFINKPVTTNNLYFFKLDNKLAFKEVFEVSKFRNKLSGSNAFSGTIKRAGAFDFIDYQDLGDNEYLFFFNDNEKKSNKKKKSTHYGIVSYSDGEFKKQTLELKTETSTISAYNAKQGYILLVEDFEGQKPLEYRLEKINY</sequence>
<dbReference type="InterPro" id="IPR046661">
    <property type="entry name" value="DUF6770"/>
</dbReference>
<keyword evidence="2" id="KW-1185">Reference proteome</keyword>
<dbReference type="Proteomes" id="UP001597480">
    <property type="component" value="Unassembled WGS sequence"/>
</dbReference>
<proteinExistence type="predicted"/>
<evidence type="ECO:0000313" key="1">
    <source>
        <dbReference type="EMBL" id="MFD2601964.1"/>
    </source>
</evidence>